<sequence length="382" mass="40896">MCAAGGEAGKKEACMTEGLLERVHLESVQNETEAGRSDGPEMRAGGSPEARMQEEGGPAGPLLDERLKQAGTPAGGRDGASRAALLRQEPPVMELQGLSLDAAAARGKRVPILQDVSLTLHPGQTLALVGESGSGKSMTAGAILGLLPQGIGITGGQLIYGGENVLPWSAKKRRSLCGREIGCVFQDYRGSFSPFWRVGDQLVETIRTHRRLTARQAKAAVLEGFEGLGLPPERTFSSYPFELSGGQLQRAAMASALLLQPRLLIADEPTTALDVLSGEKVLDLLEQLQRVTGCAVLLISHDLRQVLKRADRIAVMREGRIVESGRAEDIRDRAQHPYTRQLLEACPRLPGDGHSHGLHPETGCDGGELHHSDRKEAVSWGV</sequence>
<dbReference type="Proteomes" id="UP000007392">
    <property type="component" value="Chromosome"/>
</dbReference>
<organism evidence="12 13">
    <name type="scientific">Paenibacillus mucilaginosus K02</name>
    <dbReference type="NCBI Taxonomy" id="997761"/>
    <lineage>
        <taxon>Bacteria</taxon>
        <taxon>Bacillati</taxon>
        <taxon>Bacillota</taxon>
        <taxon>Bacilli</taxon>
        <taxon>Bacillales</taxon>
        <taxon>Paenibacillaceae</taxon>
        <taxon>Paenibacillus</taxon>
    </lineage>
</organism>
<dbReference type="CDD" id="cd03257">
    <property type="entry name" value="ABC_NikE_OppD_transporters"/>
    <property type="match status" value="1"/>
</dbReference>
<evidence type="ECO:0000256" key="6">
    <source>
        <dbReference type="ARBA" id="ARBA00022741"/>
    </source>
</evidence>
<keyword evidence="7 12" id="KW-0067">ATP-binding</keyword>
<dbReference type="InterPro" id="IPR003593">
    <property type="entry name" value="AAA+_ATPase"/>
</dbReference>
<feature type="domain" description="ABC transporter" evidence="11">
    <location>
        <begin position="93"/>
        <end position="343"/>
    </location>
</feature>
<evidence type="ECO:0000256" key="3">
    <source>
        <dbReference type="ARBA" id="ARBA00022448"/>
    </source>
</evidence>
<keyword evidence="4" id="KW-1003">Cell membrane</keyword>
<evidence type="ECO:0000256" key="2">
    <source>
        <dbReference type="ARBA" id="ARBA00005417"/>
    </source>
</evidence>
<feature type="region of interest" description="Disordered" evidence="10">
    <location>
        <begin position="350"/>
        <end position="370"/>
    </location>
</feature>
<evidence type="ECO:0000256" key="10">
    <source>
        <dbReference type="SAM" id="MobiDB-lite"/>
    </source>
</evidence>
<name>I0BND0_9BACL</name>
<keyword evidence="5" id="KW-0997">Cell inner membrane</keyword>
<dbReference type="HOGENOM" id="CLU_000604_1_23_9"/>
<dbReference type="InterPro" id="IPR003439">
    <property type="entry name" value="ABC_transporter-like_ATP-bd"/>
</dbReference>
<dbReference type="Gene3D" id="3.40.50.300">
    <property type="entry name" value="P-loop containing nucleotide triphosphate hydrolases"/>
    <property type="match status" value="1"/>
</dbReference>
<dbReference type="GO" id="GO:0016887">
    <property type="term" value="F:ATP hydrolysis activity"/>
    <property type="evidence" value="ECO:0007669"/>
    <property type="project" value="InterPro"/>
</dbReference>
<evidence type="ECO:0000313" key="13">
    <source>
        <dbReference type="Proteomes" id="UP000007392"/>
    </source>
</evidence>
<dbReference type="PROSITE" id="PS00211">
    <property type="entry name" value="ABC_TRANSPORTER_1"/>
    <property type="match status" value="1"/>
</dbReference>
<keyword evidence="8" id="KW-1278">Translocase</keyword>
<evidence type="ECO:0000313" key="12">
    <source>
        <dbReference type="EMBL" id="AFH63877.1"/>
    </source>
</evidence>
<dbReference type="SMART" id="SM00382">
    <property type="entry name" value="AAA"/>
    <property type="match status" value="1"/>
</dbReference>
<proteinExistence type="inferred from homology"/>
<keyword evidence="9" id="KW-0472">Membrane</keyword>
<keyword evidence="3" id="KW-0813">Transport</keyword>
<dbReference type="Pfam" id="PF00005">
    <property type="entry name" value="ABC_tran"/>
    <property type="match status" value="1"/>
</dbReference>
<gene>
    <name evidence="12" type="ORF">B2K_24855</name>
</gene>
<reference evidence="12 13" key="1">
    <citation type="submission" date="2013-06" db="EMBL/GenBank/DDBJ databases">
        <title>Complete genome sequence of Paenibacillus mucilaginosus K02.</title>
        <authorList>
            <person name="Xiao B."/>
            <person name="Sun L."/>
            <person name="Xiao L."/>
            <person name="Lian B."/>
        </authorList>
    </citation>
    <scope>NUCLEOTIDE SEQUENCE [LARGE SCALE GENOMIC DNA]</scope>
    <source>
        <strain evidence="12 13">K02</strain>
    </source>
</reference>
<dbReference type="InterPro" id="IPR017871">
    <property type="entry name" value="ABC_transporter-like_CS"/>
</dbReference>
<dbReference type="PANTHER" id="PTHR43297:SF14">
    <property type="entry name" value="ATPASE AAA-TYPE CORE DOMAIN-CONTAINING PROTEIN"/>
    <property type="match status" value="1"/>
</dbReference>
<dbReference type="PANTHER" id="PTHR43297">
    <property type="entry name" value="OLIGOPEPTIDE TRANSPORT ATP-BINDING PROTEIN APPD"/>
    <property type="match status" value="1"/>
</dbReference>
<dbReference type="EMBL" id="CP003422">
    <property type="protein sequence ID" value="AFH63877.1"/>
    <property type="molecule type" value="Genomic_DNA"/>
</dbReference>
<dbReference type="PROSITE" id="PS50893">
    <property type="entry name" value="ABC_TRANSPORTER_2"/>
    <property type="match status" value="1"/>
</dbReference>
<dbReference type="GO" id="GO:0005524">
    <property type="term" value="F:ATP binding"/>
    <property type="evidence" value="ECO:0007669"/>
    <property type="project" value="UniProtKB-KW"/>
</dbReference>
<dbReference type="InterPro" id="IPR027417">
    <property type="entry name" value="P-loop_NTPase"/>
</dbReference>
<dbReference type="SUPFAM" id="SSF52540">
    <property type="entry name" value="P-loop containing nucleoside triphosphate hydrolases"/>
    <property type="match status" value="1"/>
</dbReference>
<evidence type="ECO:0000256" key="9">
    <source>
        <dbReference type="ARBA" id="ARBA00023136"/>
    </source>
</evidence>
<dbReference type="GO" id="GO:0015833">
    <property type="term" value="P:peptide transport"/>
    <property type="evidence" value="ECO:0007669"/>
    <property type="project" value="InterPro"/>
</dbReference>
<dbReference type="InterPro" id="IPR050388">
    <property type="entry name" value="ABC_Ni/Peptide_Import"/>
</dbReference>
<evidence type="ECO:0000256" key="5">
    <source>
        <dbReference type="ARBA" id="ARBA00022519"/>
    </source>
</evidence>
<dbReference type="PATRIC" id="fig|997761.3.peg.4934"/>
<accession>I0BND0</accession>
<keyword evidence="6" id="KW-0547">Nucleotide-binding</keyword>
<evidence type="ECO:0000259" key="11">
    <source>
        <dbReference type="PROSITE" id="PS50893"/>
    </source>
</evidence>
<dbReference type="InterPro" id="IPR013563">
    <property type="entry name" value="Oligopep_ABC_C"/>
</dbReference>
<dbReference type="KEGG" id="pmw:B2K_24855"/>
<dbReference type="GO" id="GO:0005886">
    <property type="term" value="C:plasma membrane"/>
    <property type="evidence" value="ECO:0007669"/>
    <property type="project" value="UniProtKB-SubCell"/>
</dbReference>
<dbReference type="Pfam" id="PF08352">
    <property type="entry name" value="oligo_HPY"/>
    <property type="match status" value="1"/>
</dbReference>
<comment type="subcellular location">
    <subcellularLocation>
        <location evidence="1">Cell membrane</location>
        <topology evidence="1">Peripheral membrane protein</topology>
    </subcellularLocation>
</comment>
<evidence type="ECO:0000256" key="8">
    <source>
        <dbReference type="ARBA" id="ARBA00022967"/>
    </source>
</evidence>
<dbReference type="AlphaFoldDB" id="I0BND0"/>
<evidence type="ECO:0000256" key="7">
    <source>
        <dbReference type="ARBA" id="ARBA00022840"/>
    </source>
</evidence>
<protein>
    <submittedName>
        <fullName evidence="12">Peptide ABC transporter ATP-binding protein</fullName>
    </submittedName>
</protein>
<comment type="similarity">
    <text evidence="2">Belongs to the ABC transporter superfamily.</text>
</comment>
<evidence type="ECO:0000256" key="1">
    <source>
        <dbReference type="ARBA" id="ARBA00004202"/>
    </source>
</evidence>
<feature type="region of interest" description="Disordered" evidence="10">
    <location>
        <begin position="24"/>
        <end position="80"/>
    </location>
</feature>
<evidence type="ECO:0000256" key="4">
    <source>
        <dbReference type="ARBA" id="ARBA00022475"/>
    </source>
</evidence>